<gene>
    <name evidence="12" type="primary">plex9.2</name>
</gene>
<proteinExistence type="inferred from homology"/>
<dbReference type="EC" id="3.1.11.2" evidence="3"/>
<keyword evidence="6" id="KW-0378">Hydrolase</keyword>
<dbReference type="GO" id="GO:0008311">
    <property type="term" value="F:double-stranded DNA 3'-5' DNA exonuclease activity"/>
    <property type="evidence" value="ECO:0007669"/>
    <property type="project" value="UniProtKB-EC"/>
</dbReference>
<dbReference type="GO" id="GO:0046872">
    <property type="term" value="F:metal ion binding"/>
    <property type="evidence" value="ECO:0007669"/>
    <property type="project" value="UniProtKB-KW"/>
</dbReference>
<comment type="catalytic activity">
    <reaction evidence="1">
        <text>Exonucleolytic cleavage in the 3'- to 5'-direction to yield nucleoside 5'-phosphates.</text>
        <dbReference type="EC" id="3.1.11.2"/>
    </reaction>
</comment>
<dbReference type="FunCoup" id="A0A6J2VD70">
    <property type="interactions" value="75"/>
</dbReference>
<dbReference type="RefSeq" id="XP_030630780.1">
    <property type="nucleotide sequence ID" value="XM_030774920.1"/>
</dbReference>
<evidence type="ECO:0000256" key="1">
    <source>
        <dbReference type="ARBA" id="ARBA00000493"/>
    </source>
</evidence>
<dbReference type="SMART" id="SM00479">
    <property type="entry name" value="EXOIII"/>
    <property type="match status" value="1"/>
</dbReference>
<dbReference type="InParanoid" id="A0A6J2VD70"/>
<dbReference type="PANTHER" id="PTHR13058">
    <property type="entry name" value="THREE PRIME REPAIR EXONUCLEASE 1, 2"/>
    <property type="match status" value="1"/>
</dbReference>
<evidence type="ECO:0000256" key="6">
    <source>
        <dbReference type="ARBA" id="ARBA00022801"/>
    </source>
</evidence>
<evidence type="ECO:0000256" key="2">
    <source>
        <dbReference type="ARBA" id="ARBA00001946"/>
    </source>
</evidence>
<dbReference type="GO" id="GO:0003676">
    <property type="term" value="F:nucleic acid binding"/>
    <property type="evidence" value="ECO:0007669"/>
    <property type="project" value="InterPro"/>
</dbReference>
<dbReference type="InterPro" id="IPR013520">
    <property type="entry name" value="Ribonucl_H"/>
</dbReference>
<dbReference type="OrthoDB" id="10250935at2759"/>
<evidence type="ECO:0000313" key="12">
    <source>
        <dbReference type="RefSeq" id="XP_030630780.1"/>
    </source>
</evidence>
<dbReference type="GO" id="GO:0006308">
    <property type="term" value="P:DNA catabolic process"/>
    <property type="evidence" value="ECO:0007669"/>
    <property type="project" value="TreeGrafter"/>
</dbReference>
<dbReference type="GO" id="GO:0005737">
    <property type="term" value="C:cytoplasm"/>
    <property type="evidence" value="ECO:0007669"/>
    <property type="project" value="TreeGrafter"/>
</dbReference>
<dbReference type="InterPro" id="IPR036397">
    <property type="entry name" value="RNaseH_sf"/>
</dbReference>
<keyword evidence="4" id="KW-0540">Nuclease</keyword>
<evidence type="ECO:0000259" key="10">
    <source>
        <dbReference type="SMART" id="SM00479"/>
    </source>
</evidence>
<dbReference type="FunFam" id="3.30.420.10:FF:000247">
    <property type="entry name" value="Si:ch1073-296i8.2"/>
    <property type="match status" value="1"/>
</dbReference>
<dbReference type="AlphaFoldDB" id="A0A6J2VD70"/>
<feature type="domain" description="Exonuclease" evidence="10">
    <location>
        <begin position="2"/>
        <end position="180"/>
    </location>
</feature>
<keyword evidence="8" id="KW-0460">Magnesium</keyword>
<evidence type="ECO:0000256" key="8">
    <source>
        <dbReference type="ARBA" id="ARBA00022842"/>
    </source>
</evidence>
<dbReference type="CDD" id="cd06127">
    <property type="entry name" value="DEDDh"/>
    <property type="match status" value="1"/>
</dbReference>
<protein>
    <recommendedName>
        <fullName evidence="3">exodeoxyribonuclease III</fullName>
        <ecNumber evidence="3">3.1.11.2</ecNumber>
    </recommendedName>
</protein>
<dbReference type="Proteomes" id="UP000504632">
    <property type="component" value="Chromosome 5"/>
</dbReference>
<dbReference type="InterPro" id="IPR040393">
    <property type="entry name" value="TREX1/2"/>
</dbReference>
<evidence type="ECO:0000256" key="9">
    <source>
        <dbReference type="ARBA" id="ARBA00025769"/>
    </source>
</evidence>
<dbReference type="CTD" id="100005742"/>
<organism evidence="11 12">
    <name type="scientific">Chanos chanos</name>
    <name type="common">Milkfish</name>
    <name type="synonym">Mugil chanos</name>
    <dbReference type="NCBI Taxonomy" id="29144"/>
    <lineage>
        <taxon>Eukaryota</taxon>
        <taxon>Metazoa</taxon>
        <taxon>Chordata</taxon>
        <taxon>Craniata</taxon>
        <taxon>Vertebrata</taxon>
        <taxon>Euteleostomi</taxon>
        <taxon>Actinopterygii</taxon>
        <taxon>Neopterygii</taxon>
        <taxon>Teleostei</taxon>
        <taxon>Ostariophysi</taxon>
        <taxon>Gonorynchiformes</taxon>
        <taxon>Chanidae</taxon>
        <taxon>Chanos</taxon>
    </lineage>
</organism>
<evidence type="ECO:0000256" key="4">
    <source>
        <dbReference type="ARBA" id="ARBA00022722"/>
    </source>
</evidence>
<reference evidence="12" key="1">
    <citation type="submission" date="2025-08" db="UniProtKB">
        <authorList>
            <consortium name="RefSeq"/>
        </authorList>
    </citation>
    <scope>IDENTIFICATION</scope>
</reference>
<dbReference type="GeneID" id="115812440"/>
<evidence type="ECO:0000256" key="5">
    <source>
        <dbReference type="ARBA" id="ARBA00022723"/>
    </source>
</evidence>
<dbReference type="Pfam" id="PF00929">
    <property type="entry name" value="RNase_T"/>
    <property type="match status" value="1"/>
</dbReference>
<keyword evidence="11" id="KW-1185">Reference proteome</keyword>
<evidence type="ECO:0000313" key="11">
    <source>
        <dbReference type="Proteomes" id="UP000504632"/>
    </source>
</evidence>
<sequence length="252" mass="28299">MALVFFDLETTGLGRSCEIVQLAAVSGHHALNLYVVPRCRIEPNASKITGFTVKQNRLFLHGKPVSTISLREVLMRFIDFIRMLCRPLLMGHNIKRFDCPVLARALDEFHLRDEFQSVVGGFVDTLPLARQLLKDNGLKSFSQENLVKEALGTSYAAHNALEDVKALQKLYSALKPTANEIRRHIFTMDIIGIPLQKVRPAKKEPTKFLDEQIFPEHFSKPVNVNCHSGSSASGLLESTLGQLLVFLNVLYE</sequence>
<name>A0A6J2VD70_CHACN</name>
<dbReference type="PANTHER" id="PTHR13058:SF22">
    <property type="entry name" value="EXODEOXYRIBONUCLEASE III"/>
    <property type="match status" value="1"/>
</dbReference>
<evidence type="ECO:0000256" key="3">
    <source>
        <dbReference type="ARBA" id="ARBA00012115"/>
    </source>
</evidence>
<dbReference type="SUPFAM" id="SSF53098">
    <property type="entry name" value="Ribonuclease H-like"/>
    <property type="match status" value="1"/>
</dbReference>
<comment type="similarity">
    <text evidence="9">Belongs to the exonuclease superfamily. TREX family.</text>
</comment>
<dbReference type="Gene3D" id="3.30.420.10">
    <property type="entry name" value="Ribonuclease H-like superfamily/Ribonuclease H"/>
    <property type="match status" value="1"/>
</dbReference>
<keyword evidence="7 12" id="KW-0269">Exonuclease</keyword>
<comment type="cofactor">
    <cofactor evidence="2">
        <name>Mg(2+)</name>
        <dbReference type="ChEBI" id="CHEBI:18420"/>
    </cofactor>
</comment>
<evidence type="ECO:0000256" key="7">
    <source>
        <dbReference type="ARBA" id="ARBA00022839"/>
    </source>
</evidence>
<dbReference type="InterPro" id="IPR012337">
    <property type="entry name" value="RNaseH-like_sf"/>
</dbReference>
<keyword evidence="5" id="KW-0479">Metal-binding</keyword>
<accession>A0A6J2VD70</accession>